<dbReference type="InterPro" id="IPR004846">
    <property type="entry name" value="T2SS/T3SS_dom"/>
</dbReference>
<accession>A0ABY9YA27</accession>
<keyword evidence="2 3" id="KW-0732">Signal</keyword>
<name>A0ABY9YA27_9GAMM</name>
<dbReference type="InterPro" id="IPR003522">
    <property type="entry name" value="T3SS_OM_pore_YscC"/>
</dbReference>
<dbReference type="HAMAP" id="MF_02219">
    <property type="entry name" value="Type_III_secretin"/>
    <property type="match status" value="1"/>
</dbReference>
<evidence type="ECO:0000259" key="6">
    <source>
        <dbReference type="Pfam" id="PF03958"/>
    </source>
</evidence>
<comment type="similarity">
    <text evidence="3">Belongs to the bacterial secretin family. T3SS SctC subfamily.</text>
</comment>
<keyword evidence="3" id="KW-0653">Protein transport</keyword>
<dbReference type="Pfam" id="PF03958">
    <property type="entry name" value="Secretin_N"/>
    <property type="match status" value="1"/>
</dbReference>
<dbReference type="PANTHER" id="PTHR30332">
    <property type="entry name" value="PROBABLE GENERAL SECRETION PATHWAY PROTEIN D"/>
    <property type="match status" value="1"/>
</dbReference>
<keyword evidence="9" id="KW-1185">Reference proteome</keyword>
<keyword evidence="3 4" id="KW-0813">Transport</keyword>
<evidence type="ECO:0000313" key="9">
    <source>
        <dbReference type="Proteomes" id="UP001305421"/>
    </source>
</evidence>
<organism evidence="8 9">
    <name type="scientific">Stenotrophomonas aracearum</name>
    <dbReference type="NCBI Taxonomy" id="3003272"/>
    <lineage>
        <taxon>Bacteria</taxon>
        <taxon>Pseudomonadati</taxon>
        <taxon>Pseudomonadota</taxon>
        <taxon>Gammaproteobacteria</taxon>
        <taxon>Lysobacterales</taxon>
        <taxon>Lysobacteraceae</taxon>
        <taxon>Stenotrophomonas</taxon>
    </lineage>
</organism>
<dbReference type="RefSeq" id="WP_311182449.1">
    <property type="nucleotide sequence ID" value="NZ_CP115543.1"/>
</dbReference>
<dbReference type="Proteomes" id="UP001305421">
    <property type="component" value="Chromosome"/>
</dbReference>
<keyword evidence="3" id="KW-0998">Cell outer membrane</keyword>
<feature type="domain" description="Type II/III secretion system secretin-like" evidence="5">
    <location>
        <begin position="361"/>
        <end position="516"/>
    </location>
</feature>
<dbReference type="Gene3D" id="3.30.1370.120">
    <property type="match status" value="2"/>
</dbReference>
<comment type="function">
    <text evidence="3">Component of the type III secretion system (T3SS), also called injectisome, which is used to inject bacterial effector proteins into eukaryotic host cells. Forms a ring-shaped multimeric structure with an apparent central pore in the outer membrane.</text>
</comment>
<dbReference type="NCBIfam" id="TIGR02516">
    <property type="entry name" value="type_III_yscC"/>
    <property type="match status" value="1"/>
</dbReference>
<comment type="subcellular location">
    <subcellularLocation>
        <location evidence="1 3 4">Cell outer membrane</location>
    </subcellularLocation>
</comment>
<sequence precursor="true">MRSLSLFLLLLFVSAPALAQTPLEGTAISDRADLPHATGFVSRADSADHLLNAIGARARQAVVISPKAHKKKVSGSFDLARPFDTLAKVTAELGLVWYSDSTSIYVYDASEQKNAVGRLRSTSVATLADFLRKARLSDARYPVRGGGADGTFYVAGPPVYVDIVLNAARYLDDLYEGADASPHHVEVLKLEHSFVNGRRFGLRTAETSLPGMADVLAGVLQLGDFGAVVKQPSLPVDPASITEELLPATPAPAAETQRVGNVPVGPSPAVIMAYAETNSLIVRGTLAQIEQVKRLVGELDVPRKQIELSLWIIDIRKTQLDRLGVTWSGGINVGNRLKIGINQSGSVSTLDGTRFLASVQAMASKGDAHIVSRPVLLTQENIPAYFDSNQTFYAQLVGERATSLEPVTYGTLISVRPRISSSNEVEMQLKIEDGTADTSRLVDTLPLVNRTVIDTVARVPQELSLLVGGYTRSQSDVGHAGIPGLRRIPGVGRLFGQDSQSAENLVRVFLIQPRLLNGSDPVDTYRMPEVYGPGVGEAVHDTFRALHPGFNAVEGAHGTAGH</sequence>
<evidence type="ECO:0000259" key="5">
    <source>
        <dbReference type="Pfam" id="PF00263"/>
    </source>
</evidence>
<feature type="domain" description="SPI-1 type 3 secretion system secretin N0" evidence="7">
    <location>
        <begin position="40"/>
        <end position="108"/>
    </location>
</feature>
<dbReference type="EMBL" id="CP115543">
    <property type="protein sequence ID" value="WNH47727.1"/>
    <property type="molecule type" value="Genomic_DNA"/>
</dbReference>
<protein>
    <recommendedName>
        <fullName evidence="3">Type 3 secretion system secretin</fullName>
        <shortName evidence="3">T3SS secretin</shortName>
    </recommendedName>
</protein>
<reference evidence="8 9" key="1">
    <citation type="submission" date="2022-12" db="EMBL/GenBank/DDBJ databases">
        <title>Two new species, Stenotrophomonas aracearum and Stenotrophomonas oahuensis, isolated from Anthurium (Araceae family) in Hawaii.</title>
        <authorList>
            <person name="Chunag S.C."/>
            <person name="Dobhal S."/>
            <person name="Alvarez A."/>
            <person name="Arif M."/>
        </authorList>
    </citation>
    <scope>NUCLEOTIDE SEQUENCE [LARGE SCALE GENOMIC DNA]</scope>
    <source>
        <strain evidence="8 9">A5588</strain>
    </source>
</reference>
<keyword evidence="3" id="KW-0811">Translocation</keyword>
<dbReference type="PANTHER" id="PTHR30332:SF5">
    <property type="entry name" value="SPI-1 TYPE 3 SECRETION SYSTEM SECRETIN"/>
    <property type="match status" value="1"/>
</dbReference>
<comment type="subunit">
    <text evidence="3">The core secretion machinery of the T3SS is composed of approximately 20 different proteins, including cytoplasmic components, a base, an export apparatus and a needle. This subunit is part of the base, which anchors the injectisome in the bacterial cell envelope. Forms a stable homooligomeric complex.</text>
</comment>
<dbReference type="PRINTS" id="PR01337">
    <property type="entry name" value="TYPE3OMGPROT"/>
</dbReference>
<keyword evidence="3" id="KW-0472">Membrane</keyword>
<feature type="chain" id="PRO_5044911526" description="Type 3 secretion system secretin" evidence="3">
    <location>
        <begin position="20"/>
        <end position="562"/>
    </location>
</feature>
<evidence type="ECO:0000256" key="2">
    <source>
        <dbReference type="ARBA" id="ARBA00022729"/>
    </source>
</evidence>
<dbReference type="Pfam" id="PF00263">
    <property type="entry name" value="Secretin"/>
    <property type="match status" value="1"/>
</dbReference>
<dbReference type="InterPro" id="IPR005644">
    <property type="entry name" value="NolW-like"/>
</dbReference>
<evidence type="ECO:0000256" key="1">
    <source>
        <dbReference type="ARBA" id="ARBA00004442"/>
    </source>
</evidence>
<evidence type="ECO:0000313" key="8">
    <source>
        <dbReference type="EMBL" id="WNH47727.1"/>
    </source>
</evidence>
<dbReference type="InterPro" id="IPR050810">
    <property type="entry name" value="Bact_Secretion_Sys_Channel"/>
</dbReference>
<evidence type="ECO:0000256" key="4">
    <source>
        <dbReference type="RuleBase" id="RU004004"/>
    </source>
</evidence>
<dbReference type="Pfam" id="PF21304">
    <property type="entry name" value="T3S_SPI-1_N0"/>
    <property type="match status" value="1"/>
</dbReference>
<feature type="domain" description="NolW-like" evidence="6">
    <location>
        <begin position="223"/>
        <end position="305"/>
    </location>
</feature>
<evidence type="ECO:0000256" key="3">
    <source>
        <dbReference type="HAMAP-Rule" id="MF_02219"/>
    </source>
</evidence>
<proteinExistence type="inferred from homology"/>
<evidence type="ECO:0000259" key="7">
    <source>
        <dbReference type="Pfam" id="PF21304"/>
    </source>
</evidence>
<dbReference type="Gene3D" id="3.55.50.30">
    <property type="match status" value="1"/>
</dbReference>
<dbReference type="InterPro" id="IPR038591">
    <property type="entry name" value="NolW-like_sf"/>
</dbReference>
<feature type="signal peptide" evidence="3">
    <location>
        <begin position="1"/>
        <end position="19"/>
    </location>
</feature>
<dbReference type="InterPro" id="IPR049034">
    <property type="entry name" value="T3S_SPI-1_N0"/>
</dbReference>
<gene>
    <name evidence="3 8" type="primary">sctC</name>
    <name evidence="8" type="ORF">PDM28_13695</name>
</gene>